<gene>
    <name evidence="2" type="ORF">MAUB_48050</name>
</gene>
<keyword evidence="3" id="KW-1185">Reference proteome</keyword>
<evidence type="ECO:0000313" key="3">
    <source>
        <dbReference type="Proteomes" id="UP000465609"/>
    </source>
</evidence>
<reference evidence="2 3" key="1">
    <citation type="journal article" date="2019" name="Emerg. Microbes Infect.">
        <title>Comprehensive subspecies identification of 175 nontuberculous mycobacteria species based on 7547 genomic profiles.</title>
        <authorList>
            <person name="Matsumoto Y."/>
            <person name="Kinjo T."/>
            <person name="Motooka D."/>
            <person name="Nabeya D."/>
            <person name="Jung N."/>
            <person name="Uechi K."/>
            <person name="Horii T."/>
            <person name="Iida T."/>
            <person name="Fujita J."/>
            <person name="Nakamura S."/>
        </authorList>
    </citation>
    <scope>NUCLEOTIDE SEQUENCE [LARGE SCALE GENOMIC DNA]</scope>
    <source>
        <strain evidence="2 3">JCM 15296</strain>
    </source>
</reference>
<name>A0ABN5Z0T8_9MYCO</name>
<protein>
    <submittedName>
        <fullName evidence="2">Uncharacterized protein</fullName>
    </submittedName>
</protein>
<sequence>MDLSPWAPVLSPGGTVGVAFIALGGVIWTNRRADTRERDKHWRDRLGRGHELIDLACTGYDASQIDWDSATGDGLRTVCEFDPTWVIEVRNVSTCEV</sequence>
<evidence type="ECO:0000256" key="1">
    <source>
        <dbReference type="SAM" id="Phobius"/>
    </source>
</evidence>
<feature type="transmembrane region" description="Helical" evidence="1">
    <location>
        <begin position="6"/>
        <end position="28"/>
    </location>
</feature>
<keyword evidence="1" id="KW-1133">Transmembrane helix</keyword>
<keyword evidence="1" id="KW-0812">Transmembrane</keyword>
<proteinExistence type="predicted"/>
<organism evidence="2 3">
    <name type="scientific">Mycolicibacterium aubagnense</name>
    <dbReference type="NCBI Taxonomy" id="319707"/>
    <lineage>
        <taxon>Bacteria</taxon>
        <taxon>Bacillati</taxon>
        <taxon>Actinomycetota</taxon>
        <taxon>Actinomycetes</taxon>
        <taxon>Mycobacteriales</taxon>
        <taxon>Mycobacteriaceae</taxon>
        <taxon>Mycolicibacterium</taxon>
    </lineage>
</organism>
<dbReference type="Proteomes" id="UP000465609">
    <property type="component" value="Chromosome"/>
</dbReference>
<accession>A0ABN5Z0T8</accession>
<evidence type="ECO:0000313" key="2">
    <source>
        <dbReference type="EMBL" id="BBX86932.1"/>
    </source>
</evidence>
<keyword evidence="1" id="KW-0472">Membrane</keyword>
<dbReference type="EMBL" id="AP022577">
    <property type="protein sequence ID" value="BBX86932.1"/>
    <property type="molecule type" value="Genomic_DNA"/>
</dbReference>